<evidence type="ECO:0000256" key="3">
    <source>
        <dbReference type="ARBA" id="ARBA00004123"/>
    </source>
</evidence>
<evidence type="ECO:0000256" key="15">
    <source>
        <dbReference type="ARBA" id="ARBA00023163"/>
    </source>
</evidence>
<dbReference type="FunFam" id="3.30.420.10:FF:000067">
    <property type="entry name" value="Putative CCR4-associated factor 1 11"/>
    <property type="match status" value="1"/>
</dbReference>
<name>A0A3L6G3F3_MAIZE</name>
<dbReference type="GO" id="GO:0030014">
    <property type="term" value="C:CCR4-NOT complex"/>
    <property type="evidence" value="ECO:0007669"/>
    <property type="project" value="InterPro"/>
</dbReference>
<dbReference type="GO" id="GO:0004535">
    <property type="term" value="F:poly(A)-specific ribonuclease activity"/>
    <property type="evidence" value="ECO:0007669"/>
    <property type="project" value="UniProtKB-EC"/>
</dbReference>
<evidence type="ECO:0000313" key="18">
    <source>
        <dbReference type="EMBL" id="PWZ41607.1"/>
    </source>
</evidence>
<evidence type="ECO:0000256" key="1">
    <source>
        <dbReference type="ARBA" id="ARBA00001663"/>
    </source>
</evidence>
<evidence type="ECO:0000313" key="19">
    <source>
        <dbReference type="Proteomes" id="UP000251960"/>
    </source>
</evidence>
<evidence type="ECO:0000256" key="7">
    <source>
        <dbReference type="ARBA" id="ARBA00012161"/>
    </source>
</evidence>
<dbReference type="ExpressionAtlas" id="A0A3L6G3F3">
    <property type="expression patterns" value="baseline and differential"/>
</dbReference>
<comment type="similarity">
    <text evidence="5">Belongs to the CAF1 family.</text>
</comment>
<keyword evidence="14" id="KW-0805">Transcription regulation</keyword>
<evidence type="ECO:0000256" key="16">
    <source>
        <dbReference type="ARBA" id="ARBA00023242"/>
    </source>
</evidence>
<dbReference type="InterPro" id="IPR012337">
    <property type="entry name" value="RNaseH-like_sf"/>
</dbReference>
<dbReference type="AlphaFoldDB" id="A0A3L6G3F3"/>
<evidence type="ECO:0000256" key="5">
    <source>
        <dbReference type="ARBA" id="ARBA00008372"/>
    </source>
</evidence>
<dbReference type="PANTHER" id="PTHR10797">
    <property type="entry name" value="CCR4-NOT TRANSCRIPTION COMPLEX SUBUNIT"/>
    <property type="match status" value="1"/>
</dbReference>
<keyword evidence="8" id="KW-0963">Cytoplasm</keyword>
<keyword evidence="9" id="KW-0540">Nuclease</keyword>
<keyword evidence="12" id="KW-0269">Exonuclease</keyword>
<comment type="subcellular location">
    <subcellularLocation>
        <location evidence="4">Cytoplasm</location>
    </subcellularLocation>
    <subcellularLocation>
        <location evidence="3">Nucleus</location>
    </subcellularLocation>
</comment>
<dbReference type="SUPFAM" id="SSF53098">
    <property type="entry name" value="Ribonuclease H-like"/>
    <property type="match status" value="1"/>
</dbReference>
<keyword evidence="16" id="KW-0539">Nucleus</keyword>
<evidence type="ECO:0000256" key="14">
    <source>
        <dbReference type="ARBA" id="ARBA00023015"/>
    </source>
</evidence>
<accession>A0A3L6G3F3</accession>
<comment type="cofactor">
    <cofactor evidence="2">
        <name>a divalent metal cation</name>
        <dbReference type="ChEBI" id="CHEBI:60240"/>
    </cofactor>
</comment>
<dbReference type="InterPro" id="IPR036397">
    <property type="entry name" value="RNaseH_sf"/>
</dbReference>
<dbReference type="EMBL" id="NCVQ01000003">
    <property type="protein sequence ID" value="PWZ41607.1"/>
    <property type="molecule type" value="Genomic_DNA"/>
</dbReference>
<keyword evidence="10" id="KW-0479">Metal-binding</keyword>
<dbReference type="Proteomes" id="UP000251960">
    <property type="component" value="Chromosome 2"/>
</dbReference>
<protein>
    <recommendedName>
        <fullName evidence="7">poly(A)-specific ribonuclease</fullName>
        <ecNumber evidence="7">3.1.13.4</ecNumber>
    </recommendedName>
</protein>
<keyword evidence="13" id="KW-0694">RNA-binding</keyword>
<sequence>MTPSDSSLERTPSPLQRVEVRQVWAHNFDSEAKLIESLLPKFRYVAVDTEFPGAVYQPAGPAYKLEPAERYRLLRCNVDVLHPVQLGLTLFDAGCVLPGGHGGATRYVWQFNFSDFDVRRHRHVAESVASLRSRGVDLDRTRQYGVAAAAAFGPRLRKWTRAGLGRAGVVTSRGGYDLAYLVKMMFGTGFRMPGSAAEFNAVVKSVLHRRRVFDVGEMARLCPREHLRRGLDSVAGQLNAARFAADAACQAGYDSLRTCYTFMKLREIYFDDDGKLAGVDGILAEVTAF</sequence>
<evidence type="ECO:0000256" key="12">
    <source>
        <dbReference type="ARBA" id="ARBA00022839"/>
    </source>
</evidence>
<keyword evidence="15" id="KW-0804">Transcription</keyword>
<gene>
    <name evidence="18" type="primary">CAF1-11_4</name>
    <name evidence="18" type="ORF">Zm00014a_011724</name>
</gene>
<reference evidence="18 19" key="1">
    <citation type="journal article" date="2018" name="Nat. Genet.">
        <title>Extensive intraspecific gene order and gene structural variations between Mo17 and other maize genomes.</title>
        <authorList>
            <person name="Sun S."/>
            <person name="Zhou Y."/>
            <person name="Chen J."/>
            <person name="Shi J."/>
            <person name="Zhao H."/>
            <person name="Zhao H."/>
            <person name="Song W."/>
            <person name="Zhang M."/>
            <person name="Cui Y."/>
            <person name="Dong X."/>
            <person name="Liu H."/>
            <person name="Ma X."/>
            <person name="Jiao Y."/>
            <person name="Wang B."/>
            <person name="Wei X."/>
            <person name="Stein J.C."/>
            <person name="Glaubitz J.C."/>
            <person name="Lu F."/>
            <person name="Yu G."/>
            <person name="Liang C."/>
            <person name="Fengler K."/>
            <person name="Li B."/>
            <person name="Rafalski A."/>
            <person name="Schnable P.S."/>
            <person name="Ware D.H."/>
            <person name="Buckler E.S."/>
            <person name="Lai J."/>
        </authorList>
    </citation>
    <scope>NUCLEOTIDE SEQUENCE [LARGE SCALE GENOMIC DNA]</scope>
    <source>
        <strain evidence="19">cv. Missouri 17</strain>
        <tissue evidence="18">Seedling</tissue>
    </source>
</reference>
<keyword evidence="11" id="KW-0378">Hydrolase</keyword>
<organism evidence="18 19">
    <name type="scientific">Zea mays</name>
    <name type="common">Maize</name>
    <dbReference type="NCBI Taxonomy" id="4577"/>
    <lineage>
        <taxon>Eukaryota</taxon>
        <taxon>Viridiplantae</taxon>
        <taxon>Streptophyta</taxon>
        <taxon>Embryophyta</taxon>
        <taxon>Tracheophyta</taxon>
        <taxon>Spermatophyta</taxon>
        <taxon>Magnoliopsida</taxon>
        <taxon>Liliopsida</taxon>
        <taxon>Poales</taxon>
        <taxon>Poaceae</taxon>
        <taxon>PACMAD clade</taxon>
        <taxon>Panicoideae</taxon>
        <taxon>Andropogonodae</taxon>
        <taxon>Andropogoneae</taxon>
        <taxon>Tripsacinae</taxon>
        <taxon>Zea</taxon>
    </lineage>
</organism>
<comment type="subunit">
    <text evidence="6">Component of the CCR4-NOT complex, at least composed of CRR4 and CAF1 proteins.</text>
</comment>
<evidence type="ECO:0000256" key="11">
    <source>
        <dbReference type="ARBA" id="ARBA00022801"/>
    </source>
</evidence>
<evidence type="ECO:0000256" key="9">
    <source>
        <dbReference type="ARBA" id="ARBA00022722"/>
    </source>
</evidence>
<dbReference type="GO" id="GO:0005634">
    <property type="term" value="C:nucleus"/>
    <property type="evidence" value="ECO:0007669"/>
    <property type="project" value="UniProtKB-SubCell"/>
</dbReference>
<proteinExistence type="inferred from homology"/>
<dbReference type="EC" id="3.1.13.4" evidence="7"/>
<dbReference type="Gene3D" id="3.30.420.10">
    <property type="entry name" value="Ribonuclease H-like superfamily/Ribonuclease H"/>
    <property type="match status" value="1"/>
</dbReference>
<evidence type="ECO:0000256" key="10">
    <source>
        <dbReference type="ARBA" id="ARBA00022723"/>
    </source>
</evidence>
<dbReference type="InterPro" id="IPR006941">
    <property type="entry name" value="RNase_CAF1"/>
</dbReference>
<evidence type="ECO:0000256" key="6">
    <source>
        <dbReference type="ARBA" id="ARBA00011757"/>
    </source>
</evidence>
<evidence type="ECO:0000256" key="4">
    <source>
        <dbReference type="ARBA" id="ARBA00004496"/>
    </source>
</evidence>
<dbReference type="InterPro" id="IPR039637">
    <property type="entry name" value="CNOT7/CNOT8/Pop2"/>
</dbReference>
<comment type="catalytic activity">
    <reaction evidence="1">
        <text>Exonucleolytic cleavage of poly(A) to 5'-AMP.</text>
        <dbReference type="EC" id="3.1.13.4"/>
    </reaction>
</comment>
<evidence type="ECO:0000256" key="13">
    <source>
        <dbReference type="ARBA" id="ARBA00022884"/>
    </source>
</evidence>
<comment type="function">
    <text evidence="17">Ubiquitous transcription factor required for a diverse set of processes. It is a component of the CCR4 complex involved in the control of gene expression.</text>
</comment>
<evidence type="ECO:0000256" key="2">
    <source>
        <dbReference type="ARBA" id="ARBA00001968"/>
    </source>
</evidence>
<dbReference type="Pfam" id="PF04857">
    <property type="entry name" value="CAF1"/>
    <property type="match status" value="1"/>
</dbReference>
<evidence type="ECO:0000256" key="8">
    <source>
        <dbReference type="ARBA" id="ARBA00022490"/>
    </source>
</evidence>
<evidence type="ECO:0000256" key="17">
    <source>
        <dbReference type="ARBA" id="ARBA00025148"/>
    </source>
</evidence>
<dbReference type="GO" id="GO:0003723">
    <property type="term" value="F:RNA binding"/>
    <property type="evidence" value="ECO:0007669"/>
    <property type="project" value="UniProtKB-KW"/>
</dbReference>
<dbReference type="GO" id="GO:0005737">
    <property type="term" value="C:cytoplasm"/>
    <property type="evidence" value="ECO:0007669"/>
    <property type="project" value="UniProtKB-SubCell"/>
</dbReference>
<dbReference type="GO" id="GO:0046872">
    <property type="term" value="F:metal ion binding"/>
    <property type="evidence" value="ECO:0007669"/>
    <property type="project" value="UniProtKB-KW"/>
</dbReference>
<comment type="caution">
    <text evidence="18">The sequence shown here is derived from an EMBL/GenBank/DDBJ whole genome shotgun (WGS) entry which is preliminary data.</text>
</comment>